<proteinExistence type="predicted"/>
<feature type="compositionally biased region" description="Polar residues" evidence="1">
    <location>
        <begin position="251"/>
        <end position="261"/>
    </location>
</feature>
<keyword evidence="2" id="KW-1133">Transmembrane helix</keyword>
<gene>
    <name evidence="3" type="ORF">FYJ58_11010</name>
</gene>
<keyword evidence="4" id="KW-1185">Reference proteome</keyword>
<feature type="region of interest" description="Disordered" evidence="1">
    <location>
        <begin position="240"/>
        <end position="265"/>
    </location>
</feature>
<evidence type="ECO:0000256" key="1">
    <source>
        <dbReference type="SAM" id="MobiDB-lite"/>
    </source>
</evidence>
<comment type="caution">
    <text evidence="3">The sequence shown here is derived from an EMBL/GenBank/DDBJ whole genome shotgun (WGS) entry which is preliminary data.</text>
</comment>
<feature type="transmembrane region" description="Helical" evidence="2">
    <location>
        <begin position="566"/>
        <end position="586"/>
    </location>
</feature>
<name>A0A6L5Y0J5_9FIRM</name>
<keyword evidence="2" id="KW-0472">Membrane</keyword>
<sequence>MDIIEQTNRTILFDVVNPEVYNMFNIMSDVDENSKSLSDEKVAEINDVLLVKSFDEFLVKFKPTIYSYFDQERGMVYELTKPEGIPDSLVKKIVIDRNNTFLKMFVSIMDTKKASGATNASFNYERITEMLAPHKTLKEIKKLKKDISYLESKNAEFESDSPAKQDAVLKLTAKLDKTKKYYNETSSQLTLMLGMIKENLDTTEKASKKGITDMKPALPVFDQKAEIVALESVGNSAKLLTDQGDSRESGSTELAKQSNSELAEIKQDSAKKNRISYKDLTVSVIEEQYYESMESLYASVGQTYDRNSQGASLSKELIVAAFTDNVPDTLMEMSLDDKVELYNKYSAMNAAWQKAFIRTAKLLIEKILSVKAFFDQYQPKSPMMRPSLLIVNAHMSEILEEKNLENLKKYLETVNNKSDFSNTIWFGIVPNVEYSDDYDFELDEETMREFGYTGDIDAGITVAPTEISDLQLLLESIKEYRIQVFFSFETGEDTTFLKLSTYGMDQYIEQTRDLENTDYSRYAIPCLPNFTVIPSNKSRVVLGSKALKREDGSLEFSKDRDDFMKFWIYGVYISAAFVAAGIVAAYQCPNFLATKLGGRVKKEYPGVRFDLEAGDNAFYVTTTMPKEIAGYTTETKNMINEHKYGFVFSSDKNQLNGAAVNAITVYKSRCMNESKNGGFESIFRETTRTYLYRMIGAITNDYKKDRIDKIFDSGGQVKEWQLSPNYGNSILREGDGIEKGDCDGTTYNIEIAFAGVSENMELLINTD</sequence>
<dbReference type="RefSeq" id="WP_154519791.1">
    <property type="nucleotide sequence ID" value="NZ_VUMT01000018.1"/>
</dbReference>
<organism evidence="3 4">
    <name type="scientific">Velocimicrobium porci</name>
    <dbReference type="NCBI Taxonomy" id="2606634"/>
    <lineage>
        <taxon>Bacteria</taxon>
        <taxon>Bacillati</taxon>
        <taxon>Bacillota</taxon>
        <taxon>Clostridia</taxon>
        <taxon>Lachnospirales</taxon>
        <taxon>Lachnospiraceae</taxon>
        <taxon>Velocimicrobium</taxon>
    </lineage>
</organism>
<keyword evidence="2" id="KW-0812">Transmembrane</keyword>
<protein>
    <submittedName>
        <fullName evidence="3">Uncharacterized protein</fullName>
    </submittedName>
</protein>
<reference evidence="3 4" key="1">
    <citation type="submission" date="2019-08" db="EMBL/GenBank/DDBJ databases">
        <title>In-depth cultivation of the pig gut microbiome towards novel bacterial diversity and tailored functional studies.</title>
        <authorList>
            <person name="Wylensek D."/>
            <person name="Hitch T.C.A."/>
            <person name="Clavel T."/>
        </authorList>
    </citation>
    <scope>NUCLEOTIDE SEQUENCE [LARGE SCALE GENOMIC DNA]</scope>
    <source>
        <strain evidence="3 4">WCA-693-APC-MOT-I</strain>
    </source>
</reference>
<dbReference type="Proteomes" id="UP000482209">
    <property type="component" value="Unassembled WGS sequence"/>
</dbReference>
<evidence type="ECO:0000256" key="2">
    <source>
        <dbReference type="SAM" id="Phobius"/>
    </source>
</evidence>
<accession>A0A6L5Y0J5</accession>
<dbReference type="AlphaFoldDB" id="A0A6L5Y0J5"/>
<evidence type="ECO:0000313" key="3">
    <source>
        <dbReference type="EMBL" id="MSS64399.1"/>
    </source>
</evidence>
<evidence type="ECO:0000313" key="4">
    <source>
        <dbReference type="Proteomes" id="UP000482209"/>
    </source>
</evidence>
<dbReference type="EMBL" id="VUMT01000018">
    <property type="protein sequence ID" value="MSS64399.1"/>
    <property type="molecule type" value="Genomic_DNA"/>
</dbReference>